<name>A0AAW1QGE3_9CHLO</name>
<dbReference type="GO" id="GO:0006412">
    <property type="term" value="P:translation"/>
    <property type="evidence" value="ECO:0007669"/>
    <property type="project" value="InterPro"/>
</dbReference>
<evidence type="ECO:0000256" key="3">
    <source>
        <dbReference type="ARBA" id="ARBA00023274"/>
    </source>
</evidence>
<protein>
    <recommendedName>
        <fullName evidence="7">50S ribosomal protein L27, chloroplastic</fullName>
    </recommendedName>
</protein>
<dbReference type="Pfam" id="PF01016">
    <property type="entry name" value="Ribosomal_L27"/>
    <property type="match status" value="1"/>
</dbReference>
<gene>
    <name evidence="5" type="ORF">WJX72_011280</name>
</gene>
<dbReference type="SUPFAM" id="SSF110324">
    <property type="entry name" value="Ribosomal L27 protein-like"/>
    <property type="match status" value="1"/>
</dbReference>
<dbReference type="PRINTS" id="PR00063">
    <property type="entry name" value="RIBOSOMALL27"/>
</dbReference>
<reference evidence="5 6" key="1">
    <citation type="journal article" date="2024" name="Nat. Commun.">
        <title>Phylogenomics reveals the evolutionary origins of lichenization in chlorophyte algae.</title>
        <authorList>
            <person name="Puginier C."/>
            <person name="Libourel C."/>
            <person name="Otte J."/>
            <person name="Skaloud P."/>
            <person name="Haon M."/>
            <person name="Grisel S."/>
            <person name="Petersen M."/>
            <person name="Berrin J.G."/>
            <person name="Delaux P.M."/>
            <person name="Dal Grande F."/>
            <person name="Keller J."/>
        </authorList>
    </citation>
    <scope>NUCLEOTIDE SEQUENCE [LARGE SCALE GENOMIC DNA]</scope>
    <source>
        <strain evidence="5 6">SAG 2043</strain>
    </source>
</reference>
<evidence type="ECO:0000313" key="5">
    <source>
        <dbReference type="EMBL" id="KAK9820523.1"/>
    </source>
</evidence>
<accession>A0AAW1QGE3</accession>
<dbReference type="Proteomes" id="UP001489004">
    <property type="component" value="Unassembled WGS sequence"/>
</dbReference>
<comment type="similarity">
    <text evidence="1">Belongs to the bacterial ribosomal protein bL27 family.</text>
</comment>
<evidence type="ECO:0000256" key="1">
    <source>
        <dbReference type="ARBA" id="ARBA00010797"/>
    </source>
</evidence>
<dbReference type="Gene3D" id="2.40.50.100">
    <property type="match status" value="1"/>
</dbReference>
<dbReference type="HAMAP" id="MF_00539">
    <property type="entry name" value="Ribosomal_bL27"/>
    <property type="match status" value="1"/>
</dbReference>
<comment type="caution">
    <text evidence="5">The sequence shown here is derived from an EMBL/GenBank/DDBJ whole genome shotgun (WGS) entry which is preliminary data.</text>
</comment>
<organism evidence="5 6">
    <name type="scientific">[Myrmecia] bisecta</name>
    <dbReference type="NCBI Taxonomy" id="41462"/>
    <lineage>
        <taxon>Eukaryota</taxon>
        <taxon>Viridiplantae</taxon>
        <taxon>Chlorophyta</taxon>
        <taxon>core chlorophytes</taxon>
        <taxon>Trebouxiophyceae</taxon>
        <taxon>Trebouxiales</taxon>
        <taxon>Trebouxiaceae</taxon>
        <taxon>Myrmecia</taxon>
    </lineage>
</organism>
<evidence type="ECO:0000313" key="6">
    <source>
        <dbReference type="Proteomes" id="UP001489004"/>
    </source>
</evidence>
<dbReference type="PANTHER" id="PTHR15893:SF0">
    <property type="entry name" value="LARGE RIBOSOMAL SUBUNIT PROTEIN BL27M"/>
    <property type="match status" value="1"/>
</dbReference>
<sequence length="166" mass="17705">MLTTSFAGLSLGSSTFQCGRKLQQRATLRVAAPVPQTIEAAHKKGAGSTKNGRDSNAQRRGVKVYGGQPVKAGGIIIRQLGTKVHPGVGVGCGKDFTLYALQSGIVVFKKSKYDDKVSVIPFEDYEKPEGQKRKPDGRRAKKRKLYPSRVVLAANDANAAFAAASS</sequence>
<keyword evidence="6" id="KW-1185">Reference proteome</keyword>
<evidence type="ECO:0008006" key="7">
    <source>
        <dbReference type="Google" id="ProtNLM"/>
    </source>
</evidence>
<dbReference type="FunFam" id="2.40.50.100:FF:000060">
    <property type="entry name" value="Apicoplast ribosomal protein L27"/>
    <property type="match status" value="1"/>
</dbReference>
<dbReference type="GO" id="GO:0003735">
    <property type="term" value="F:structural constituent of ribosome"/>
    <property type="evidence" value="ECO:0007669"/>
    <property type="project" value="InterPro"/>
</dbReference>
<dbReference type="GO" id="GO:0005840">
    <property type="term" value="C:ribosome"/>
    <property type="evidence" value="ECO:0007669"/>
    <property type="project" value="UniProtKB-KW"/>
</dbReference>
<proteinExistence type="inferred from homology"/>
<dbReference type="PANTHER" id="PTHR15893">
    <property type="entry name" value="RIBOSOMAL PROTEIN L27"/>
    <property type="match status" value="1"/>
</dbReference>
<evidence type="ECO:0000256" key="2">
    <source>
        <dbReference type="ARBA" id="ARBA00022980"/>
    </source>
</evidence>
<keyword evidence="2" id="KW-0689">Ribosomal protein</keyword>
<keyword evidence="3" id="KW-0687">Ribonucleoprotein</keyword>
<dbReference type="InterPro" id="IPR001684">
    <property type="entry name" value="Ribosomal_bL27"/>
</dbReference>
<dbReference type="GO" id="GO:1990904">
    <property type="term" value="C:ribonucleoprotein complex"/>
    <property type="evidence" value="ECO:0007669"/>
    <property type="project" value="UniProtKB-KW"/>
</dbReference>
<dbReference type="AlphaFoldDB" id="A0AAW1QGE3"/>
<dbReference type="EMBL" id="JALJOR010000003">
    <property type="protein sequence ID" value="KAK9820523.1"/>
    <property type="molecule type" value="Genomic_DNA"/>
</dbReference>
<dbReference type="NCBIfam" id="TIGR00062">
    <property type="entry name" value="L27"/>
    <property type="match status" value="1"/>
</dbReference>
<evidence type="ECO:0000256" key="4">
    <source>
        <dbReference type="SAM" id="MobiDB-lite"/>
    </source>
</evidence>
<feature type="region of interest" description="Disordered" evidence="4">
    <location>
        <begin position="39"/>
        <end position="59"/>
    </location>
</feature>